<dbReference type="InterPro" id="IPR016040">
    <property type="entry name" value="NAD(P)-bd_dom"/>
</dbReference>
<dbReference type="SUPFAM" id="SSF51735">
    <property type="entry name" value="NAD(P)-binding Rossmann-fold domains"/>
    <property type="match status" value="1"/>
</dbReference>
<reference evidence="2 3" key="1">
    <citation type="journal article" date="2019" name="Int. J. Syst. Evol. Microbiol.">
        <title>The Global Catalogue of Microorganisms (GCM) 10K type strain sequencing project: providing services to taxonomists for standard genome sequencing and annotation.</title>
        <authorList>
            <consortium name="The Broad Institute Genomics Platform"/>
            <consortium name="The Broad Institute Genome Sequencing Center for Infectious Disease"/>
            <person name="Wu L."/>
            <person name="Ma J."/>
        </authorList>
    </citation>
    <scope>NUCLEOTIDE SEQUENCE [LARGE SCALE GENOMIC DNA]</scope>
    <source>
        <strain evidence="2 3">JCM 10303</strain>
    </source>
</reference>
<accession>A0ABN1DNT4</accession>
<organism evidence="2 3">
    <name type="scientific">Saccharopolyspora erythraea</name>
    <name type="common">Streptomyces erythraeus</name>
    <dbReference type="NCBI Taxonomy" id="1836"/>
    <lineage>
        <taxon>Bacteria</taxon>
        <taxon>Bacillati</taxon>
        <taxon>Actinomycetota</taxon>
        <taxon>Actinomycetes</taxon>
        <taxon>Pseudonocardiales</taxon>
        <taxon>Pseudonocardiaceae</taxon>
        <taxon>Saccharopolyspora</taxon>
    </lineage>
</organism>
<dbReference type="Gene3D" id="3.40.50.720">
    <property type="entry name" value="NAD(P)-binding Rossmann-like Domain"/>
    <property type="match status" value="1"/>
</dbReference>
<evidence type="ECO:0000313" key="3">
    <source>
        <dbReference type="Proteomes" id="UP001500729"/>
    </source>
</evidence>
<gene>
    <name evidence="2" type="ORF">GCM10009533_52910</name>
</gene>
<dbReference type="EMBL" id="BAAAGS010000044">
    <property type="protein sequence ID" value="GAA0547627.1"/>
    <property type="molecule type" value="Genomic_DNA"/>
</dbReference>
<proteinExistence type="predicted"/>
<dbReference type="InterPro" id="IPR036291">
    <property type="entry name" value="NAD(P)-bd_dom_sf"/>
</dbReference>
<comment type="caution">
    <text evidence="2">The sequence shown here is derived from an EMBL/GenBank/DDBJ whole genome shotgun (WGS) entry which is preliminary data.</text>
</comment>
<evidence type="ECO:0000313" key="2">
    <source>
        <dbReference type="EMBL" id="GAA0547627.1"/>
    </source>
</evidence>
<keyword evidence="3" id="KW-1185">Reference proteome</keyword>
<dbReference type="Pfam" id="PF13460">
    <property type="entry name" value="NAD_binding_10"/>
    <property type="match status" value="1"/>
</dbReference>
<name>A0ABN1DNT4_SACER</name>
<dbReference type="PANTHER" id="PTHR12126:SF11">
    <property type="entry name" value="NADH DEHYDROGENASE [UBIQUINONE] 1 ALPHA SUBCOMPLEX SUBUNIT 9, MITOCHONDRIAL"/>
    <property type="match status" value="1"/>
</dbReference>
<dbReference type="PANTHER" id="PTHR12126">
    <property type="entry name" value="NADH-UBIQUINONE OXIDOREDUCTASE 39 KDA SUBUNIT-RELATED"/>
    <property type="match status" value="1"/>
</dbReference>
<sequence length="263" mass="28216">MTDEFKRGKRVLVTGATGVLGSALTPRLVEAGFEVRAASRGARQARGPVEWVVADIATGAGLDGALAGVDTVLHLAAAPYRGRYTRQVDLEGTRRLADAAARAGVEHLVYPSIVGIDHVPWGYFRTKVAAEEALAASAVPWSIVRITQFHDFVDRAFTAMARLGVLVADRGVPVQPVDPRDAADRLVEQAGRAASRAVEVFGGPQVLSFDEAARCWLEGGGRRRPVLPLRIPGELGRAFRAGHLTTGPGGRTTWREFLHENRG</sequence>
<evidence type="ECO:0000259" key="1">
    <source>
        <dbReference type="Pfam" id="PF13460"/>
    </source>
</evidence>
<dbReference type="RefSeq" id="WP_009948989.1">
    <property type="nucleotide sequence ID" value="NZ_BAAAGS010000044.1"/>
</dbReference>
<dbReference type="InterPro" id="IPR051207">
    <property type="entry name" value="ComplexI_NDUFA9_subunit"/>
</dbReference>
<dbReference type="Proteomes" id="UP001500729">
    <property type="component" value="Unassembled WGS sequence"/>
</dbReference>
<protein>
    <submittedName>
        <fullName evidence="2">NAD(P)H-binding protein</fullName>
    </submittedName>
</protein>
<feature type="domain" description="NAD(P)-binding" evidence="1">
    <location>
        <begin position="15"/>
        <end position="151"/>
    </location>
</feature>